<keyword evidence="2" id="KW-1185">Reference proteome</keyword>
<dbReference type="AlphaFoldDB" id="A0A1T5MX71"/>
<dbReference type="Proteomes" id="UP000190285">
    <property type="component" value="Unassembled WGS sequence"/>
</dbReference>
<proteinExistence type="predicted"/>
<dbReference type="OrthoDB" id="1684603at2"/>
<gene>
    <name evidence="1" type="ORF">SAMN02194393_05537</name>
</gene>
<protein>
    <recommendedName>
        <fullName evidence="3">Signal transducing protein</fullName>
    </recommendedName>
</protein>
<evidence type="ECO:0000313" key="2">
    <source>
        <dbReference type="Proteomes" id="UP000190285"/>
    </source>
</evidence>
<dbReference type="EMBL" id="FUZT01000032">
    <property type="protein sequence ID" value="SKC92806.1"/>
    <property type="molecule type" value="Genomic_DNA"/>
</dbReference>
<reference evidence="2" key="1">
    <citation type="submission" date="2017-02" db="EMBL/GenBank/DDBJ databases">
        <authorList>
            <person name="Varghese N."/>
            <person name="Submissions S."/>
        </authorList>
    </citation>
    <scope>NUCLEOTIDE SEQUENCE [LARGE SCALE GENOMIC DNA]</scope>
    <source>
        <strain evidence="2">M1</strain>
    </source>
</reference>
<dbReference type="RefSeq" id="WP_079496080.1">
    <property type="nucleotide sequence ID" value="NZ_FUZT01000032.1"/>
</dbReference>
<dbReference type="STRING" id="36842.SAMN02194393_05537"/>
<organism evidence="1 2">
    <name type="scientific">Maledivibacter halophilus</name>
    <dbReference type="NCBI Taxonomy" id="36842"/>
    <lineage>
        <taxon>Bacteria</taxon>
        <taxon>Bacillati</taxon>
        <taxon>Bacillota</taxon>
        <taxon>Clostridia</taxon>
        <taxon>Peptostreptococcales</taxon>
        <taxon>Caminicellaceae</taxon>
        <taxon>Maledivibacter</taxon>
    </lineage>
</organism>
<sequence length="61" mass="6994">MWTVIHITYQEDDAQKVKEKLSSEGFLVKIKQVGKNEDVIFELSVPEAEAEEAHSVINDNY</sequence>
<evidence type="ECO:0008006" key="3">
    <source>
        <dbReference type="Google" id="ProtNLM"/>
    </source>
</evidence>
<name>A0A1T5MX71_9FIRM</name>
<evidence type="ECO:0000313" key="1">
    <source>
        <dbReference type="EMBL" id="SKC92806.1"/>
    </source>
</evidence>
<accession>A0A1T5MX71</accession>